<evidence type="ECO:0000313" key="12">
    <source>
        <dbReference type="EMBL" id="MDQ5770137.1"/>
    </source>
</evidence>
<dbReference type="Pfam" id="PF00270">
    <property type="entry name" value="DEAD"/>
    <property type="match status" value="1"/>
</dbReference>
<dbReference type="InterPro" id="IPR054712">
    <property type="entry name" value="Cas3-like_dom"/>
</dbReference>
<dbReference type="InterPro" id="IPR011545">
    <property type="entry name" value="DEAD/DEAH_box_helicase_dom"/>
</dbReference>
<evidence type="ECO:0000256" key="8">
    <source>
        <dbReference type="ARBA" id="ARBA00022840"/>
    </source>
</evidence>
<evidence type="ECO:0000256" key="5">
    <source>
        <dbReference type="ARBA" id="ARBA00022741"/>
    </source>
</evidence>
<keyword evidence="9" id="KW-0051">Antiviral defense</keyword>
<protein>
    <submittedName>
        <fullName evidence="13">CRISPR-associated helicase Cas3</fullName>
    </submittedName>
</protein>
<dbReference type="InterPro" id="IPR006483">
    <property type="entry name" value="CRISPR-assoc_Cas3_HD"/>
</dbReference>
<comment type="similarity">
    <text evidence="2">In the central section; belongs to the CRISPR-associated helicase Cas3 family.</text>
</comment>
<evidence type="ECO:0000259" key="10">
    <source>
        <dbReference type="PROSITE" id="PS51192"/>
    </source>
</evidence>
<dbReference type="PROSITE" id="PS51643">
    <property type="entry name" value="HD_CAS3"/>
    <property type="match status" value="1"/>
</dbReference>
<dbReference type="GO" id="GO:0004518">
    <property type="term" value="F:nuclease activity"/>
    <property type="evidence" value="ECO:0007669"/>
    <property type="project" value="UniProtKB-KW"/>
</dbReference>
<comment type="similarity">
    <text evidence="1">In the N-terminal section; belongs to the CRISPR-associated nuclease Cas3-HD family.</text>
</comment>
<gene>
    <name evidence="13" type="primary">cas3</name>
    <name evidence="12" type="ORF">RCC75_16470</name>
    <name evidence="13" type="ORF">RCG00_10975</name>
</gene>
<dbReference type="CDD" id="cd17930">
    <property type="entry name" value="DEXHc_cas3"/>
    <property type="match status" value="1"/>
</dbReference>
<dbReference type="PROSITE" id="PS51192">
    <property type="entry name" value="HELICASE_ATP_BIND_1"/>
    <property type="match status" value="1"/>
</dbReference>
<proteinExistence type="inferred from homology"/>
<dbReference type="GO" id="GO:0016787">
    <property type="term" value="F:hydrolase activity"/>
    <property type="evidence" value="ECO:0007669"/>
    <property type="project" value="UniProtKB-KW"/>
</dbReference>
<dbReference type="SUPFAM" id="SSF109604">
    <property type="entry name" value="HD-domain/PDEase-like"/>
    <property type="match status" value="1"/>
</dbReference>
<keyword evidence="7" id="KW-0347">Helicase</keyword>
<keyword evidence="5" id="KW-0547">Nucleotide-binding</keyword>
<dbReference type="InterPro" id="IPR006474">
    <property type="entry name" value="Helicase_Cas3_CRISPR-ass_core"/>
</dbReference>
<keyword evidence="4" id="KW-0479">Metal-binding</keyword>
<dbReference type="GO" id="GO:0046872">
    <property type="term" value="F:metal ion binding"/>
    <property type="evidence" value="ECO:0007669"/>
    <property type="project" value="UniProtKB-KW"/>
</dbReference>
<evidence type="ECO:0000256" key="1">
    <source>
        <dbReference type="ARBA" id="ARBA00006847"/>
    </source>
</evidence>
<dbReference type="RefSeq" id="WP_308135909.1">
    <property type="nucleotide sequence ID" value="NZ_CP133217.1"/>
</dbReference>
<dbReference type="GO" id="GO:0004386">
    <property type="term" value="F:helicase activity"/>
    <property type="evidence" value="ECO:0007669"/>
    <property type="project" value="UniProtKB-KW"/>
</dbReference>
<dbReference type="Proteomes" id="UP001229862">
    <property type="component" value="Chromosome"/>
</dbReference>
<reference evidence="13 14" key="1">
    <citation type="submission" date="2023-08" db="EMBL/GenBank/DDBJ databases">
        <title>New molecular markers tilS and rpoB for phylogenetic and monitoring studies of the genus Thiothrix biodiversity.</title>
        <authorList>
            <person name="Ravin N.V."/>
            <person name="Smolyakov D."/>
            <person name="Markov N.D."/>
            <person name="Beletsky A.V."/>
            <person name="Mardanov A.V."/>
            <person name="Rudenko T.S."/>
            <person name="Grabovich M.Y."/>
        </authorList>
    </citation>
    <scope>NUCLEOTIDE SEQUENCE</scope>
    <source>
        <strain evidence="13">DNT52</strain>
        <strain evidence="12 14">H33</strain>
    </source>
</reference>
<dbReference type="GO" id="GO:0051607">
    <property type="term" value="P:defense response to virus"/>
    <property type="evidence" value="ECO:0007669"/>
    <property type="project" value="UniProtKB-KW"/>
</dbReference>
<dbReference type="GO" id="GO:0005524">
    <property type="term" value="F:ATP binding"/>
    <property type="evidence" value="ECO:0007669"/>
    <property type="project" value="UniProtKB-KW"/>
</dbReference>
<dbReference type="GO" id="GO:0003676">
    <property type="term" value="F:nucleic acid binding"/>
    <property type="evidence" value="ECO:0007669"/>
    <property type="project" value="InterPro"/>
</dbReference>
<dbReference type="EMBL" id="CP133217">
    <property type="protein sequence ID" value="WML88879.1"/>
    <property type="molecule type" value="Genomic_DNA"/>
</dbReference>
<evidence type="ECO:0000259" key="11">
    <source>
        <dbReference type="PROSITE" id="PS51643"/>
    </source>
</evidence>
<dbReference type="SUPFAM" id="SSF52540">
    <property type="entry name" value="P-loop containing nucleoside triphosphate hydrolases"/>
    <property type="match status" value="1"/>
</dbReference>
<dbReference type="InterPro" id="IPR027417">
    <property type="entry name" value="P-loop_NTPase"/>
</dbReference>
<evidence type="ECO:0000256" key="4">
    <source>
        <dbReference type="ARBA" id="ARBA00022723"/>
    </source>
</evidence>
<dbReference type="Gene3D" id="1.10.3210.30">
    <property type="match status" value="1"/>
</dbReference>
<name>A0AA51MQN1_9GAMM</name>
<evidence type="ECO:0000256" key="3">
    <source>
        <dbReference type="ARBA" id="ARBA00022722"/>
    </source>
</evidence>
<dbReference type="EMBL" id="JAVFKN010000026">
    <property type="protein sequence ID" value="MDQ5770137.1"/>
    <property type="molecule type" value="Genomic_DNA"/>
</dbReference>
<dbReference type="AlphaFoldDB" id="A0AA51MQN1"/>
<dbReference type="SMART" id="SM00487">
    <property type="entry name" value="DEXDc"/>
    <property type="match status" value="1"/>
</dbReference>
<dbReference type="NCBIfam" id="TIGR01596">
    <property type="entry name" value="cas3_HD"/>
    <property type="match status" value="1"/>
</dbReference>
<evidence type="ECO:0000256" key="6">
    <source>
        <dbReference type="ARBA" id="ARBA00022801"/>
    </source>
</evidence>
<dbReference type="CDD" id="cd09641">
    <property type="entry name" value="Cas3''_I"/>
    <property type="match status" value="1"/>
</dbReference>
<dbReference type="NCBIfam" id="TIGR01587">
    <property type="entry name" value="cas3_core"/>
    <property type="match status" value="1"/>
</dbReference>
<evidence type="ECO:0000313" key="13">
    <source>
        <dbReference type="EMBL" id="WML88879.1"/>
    </source>
</evidence>
<evidence type="ECO:0000256" key="9">
    <source>
        <dbReference type="ARBA" id="ARBA00023118"/>
    </source>
</evidence>
<evidence type="ECO:0000313" key="14">
    <source>
        <dbReference type="Proteomes" id="UP001223336"/>
    </source>
</evidence>
<evidence type="ECO:0000256" key="7">
    <source>
        <dbReference type="ARBA" id="ARBA00022806"/>
    </source>
</evidence>
<dbReference type="Pfam" id="PF22590">
    <property type="entry name" value="Cas3-like_C_2"/>
    <property type="match status" value="1"/>
</dbReference>
<accession>A0AA51MQN1</accession>
<keyword evidence="14" id="KW-1185">Reference proteome</keyword>
<sequence>MGDVCSRVSDAVIIAHQREKDGAKQTLQQHLQGVANLSKIAAAKLGLDDAGELIGLLHDLGKYSKEFQDYINSALGNIDSDADDYVDAKGKKGKVDHSTAGAQAIWDVLSQQGQLQSITAQILALCIASHHSGLIDCLESNSHTPAWDKFSNRMRKSEDRAHLEEALSKMDEAIQQRFQQLMASPTLHTSVINKLTDIGKQNKSGALTASFKQGLLVRLLFSCLIDADRVDTADFESPVAAQKRLKGRYASFDKLITRLETKLASFKADTDVNKIRKQISDHCLQRANSKPGIFTLSVPTGGGKTLASLRFALNHAQTHELERIIYIIPFTSIIDQNAEETRKILEPQGCGDEGNIVLEHHSNLTPEEQTWKTKILSENWDAPVVYTTMVQFLETLFGSGTRGARRMHQLSKSVLIFDEIQTLPINCVHLFNNAIHFLVDHCGSSVVLCTATQPLLNEVDPKKGRIELAPDSEMMPEVKELFADLRRVEVIDQQKSGGWSFDEVADFAIEEITQCGSCLVIVNTKKAAQKIFELCKSQMDNNIFHLSTSMCPAHRKAILSQVRQLLEADEDVLCISTQLIEAGVDVDFGAVIRFTAGLDSIAQAAGRCNRNGKRPTKGRVSIVNPAEENLDMLPSIKEGKQITERLLREFEDNPERFDQGDLIGPTAMQWYFRYYFFERQDEMTYPVKSIGWDDNLLGLLSSNEKLVQDYGRVNKTKPAIYFKQSFMTAAKAFKAIDAPTRGIIVPYDKRGNEIITALCAAYEPDKQFALLREAQQYTVNIFPNLLTALDEAEAIHAVQDGIDILYLMKPEYYSEHFGLANIPTKKGTNFYDF</sequence>
<feature type="domain" description="HD Cas3-type" evidence="11">
    <location>
        <begin position="20"/>
        <end position="230"/>
    </location>
</feature>
<keyword evidence="6" id="KW-0378">Hydrolase</keyword>
<dbReference type="Pfam" id="PF18019">
    <property type="entry name" value="Cas3_HD"/>
    <property type="match status" value="1"/>
</dbReference>
<dbReference type="InterPro" id="IPR014001">
    <property type="entry name" value="Helicase_ATP-bd"/>
</dbReference>
<keyword evidence="8" id="KW-0067">ATP-binding</keyword>
<evidence type="ECO:0000256" key="2">
    <source>
        <dbReference type="ARBA" id="ARBA00009046"/>
    </source>
</evidence>
<dbReference type="Proteomes" id="UP001223336">
    <property type="component" value="Unassembled WGS sequence"/>
</dbReference>
<feature type="domain" description="Helicase ATP-binding" evidence="10">
    <location>
        <begin position="285"/>
        <end position="471"/>
    </location>
</feature>
<dbReference type="Gene3D" id="3.40.50.300">
    <property type="entry name" value="P-loop containing nucleotide triphosphate hydrolases"/>
    <property type="match status" value="2"/>
</dbReference>
<dbReference type="InterPro" id="IPR038257">
    <property type="entry name" value="CRISPR-assoc_Cas3_HD_sf"/>
</dbReference>
<organism evidence="13">
    <name type="scientific">Thiothrix subterranea</name>
    <dbReference type="NCBI Taxonomy" id="2735563"/>
    <lineage>
        <taxon>Bacteria</taxon>
        <taxon>Pseudomonadati</taxon>
        <taxon>Pseudomonadota</taxon>
        <taxon>Gammaproteobacteria</taxon>
        <taxon>Thiotrichales</taxon>
        <taxon>Thiotrichaceae</taxon>
        <taxon>Thiothrix</taxon>
    </lineage>
</organism>
<keyword evidence="3" id="KW-0540">Nuclease</keyword>